<evidence type="ECO:0000313" key="3">
    <source>
        <dbReference type="EnsemblMetazoa" id="CapteP202681"/>
    </source>
</evidence>
<feature type="region of interest" description="Disordered" evidence="1">
    <location>
        <begin position="383"/>
        <end position="520"/>
    </location>
</feature>
<evidence type="ECO:0000313" key="4">
    <source>
        <dbReference type="Proteomes" id="UP000014760"/>
    </source>
</evidence>
<name>R7TPB6_CAPTE</name>
<dbReference type="EMBL" id="KB309774">
    <property type="protein sequence ID" value="ELT93336.1"/>
    <property type="molecule type" value="Genomic_DNA"/>
</dbReference>
<feature type="region of interest" description="Disordered" evidence="1">
    <location>
        <begin position="64"/>
        <end position="87"/>
    </location>
</feature>
<reference evidence="4" key="1">
    <citation type="submission" date="2012-12" db="EMBL/GenBank/DDBJ databases">
        <authorList>
            <person name="Hellsten U."/>
            <person name="Grimwood J."/>
            <person name="Chapman J.A."/>
            <person name="Shapiro H."/>
            <person name="Aerts A."/>
            <person name="Otillar R.P."/>
            <person name="Terry A.Y."/>
            <person name="Boore J.L."/>
            <person name="Simakov O."/>
            <person name="Marletaz F."/>
            <person name="Cho S.-J."/>
            <person name="Edsinger-Gonzales E."/>
            <person name="Havlak P."/>
            <person name="Kuo D.-H."/>
            <person name="Larsson T."/>
            <person name="Lv J."/>
            <person name="Arendt D."/>
            <person name="Savage R."/>
            <person name="Osoegawa K."/>
            <person name="de Jong P."/>
            <person name="Lindberg D.R."/>
            <person name="Seaver E.C."/>
            <person name="Weisblat D.A."/>
            <person name="Putnam N.H."/>
            <person name="Grigoriev I.V."/>
            <person name="Rokhsar D.S."/>
        </authorList>
    </citation>
    <scope>NUCLEOTIDE SEQUENCE</scope>
    <source>
        <strain evidence="4">I ESC-2004</strain>
    </source>
</reference>
<dbReference type="EMBL" id="AMQN01012817">
    <property type="status" value="NOT_ANNOTATED_CDS"/>
    <property type="molecule type" value="Genomic_DNA"/>
</dbReference>
<feature type="compositionally biased region" description="Basic and acidic residues" evidence="1">
    <location>
        <begin position="437"/>
        <end position="465"/>
    </location>
</feature>
<feature type="compositionally biased region" description="Polar residues" evidence="1">
    <location>
        <begin position="383"/>
        <end position="420"/>
    </location>
</feature>
<dbReference type="OMA" id="PETYDSY"/>
<feature type="compositionally biased region" description="Low complexity" evidence="1">
    <location>
        <begin position="293"/>
        <end position="330"/>
    </location>
</feature>
<feature type="region of interest" description="Disordered" evidence="1">
    <location>
        <begin position="271"/>
        <end position="357"/>
    </location>
</feature>
<gene>
    <name evidence="2" type="ORF">CAPTEDRAFT_202681</name>
</gene>
<reference evidence="2 4" key="2">
    <citation type="journal article" date="2013" name="Nature">
        <title>Insights into bilaterian evolution from three spiralian genomes.</title>
        <authorList>
            <person name="Simakov O."/>
            <person name="Marletaz F."/>
            <person name="Cho S.J."/>
            <person name="Edsinger-Gonzales E."/>
            <person name="Havlak P."/>
            <person name="Hellsten U."/>
            <person name="Kuo D.H."/>
            <person name="Larsson T."/>
            <person name="Lv J."/>
            <person name="Arendt D."/>
            <person name="Savage R."/>
            <person name="Osoegawa K."/>
            <person name="de Jong P."/>
            <person name="Grimwood J."/>
            <person name="Chapman J.A."/>
            <person name="Shapiro H."/>
            <person name="Aerts A."/>
            <person name="Otillar R.P."/>
            <person name="Terry A.Y."/>
            <person name="Boore J.L."/>
            <person name="Grigoriev I.V."/>
            <person name="Lindberg D.R."/>
            <person name="Seaver E.C."/>
            <person name="Weisblat D.A."/>
            <person name="Putnam N.H."/>
            <person name="Rokhsar D.S."/>
        </authorList>
    </citation>
    <scope>NUCLEOTIDE SEQUENCE</scope>
    <source>
        <strain evidence="2 4">I ESC-2004</strain>
    </source>
</reference>
<accession>R7TPB6</accession>
<feature type="compositionally biased region" description="Polar residues" evidence="1">
    <location>
        <begin position="466"/>
        <end position="482"/>
    </location>
</feature>
<evidence type="ECO:0000313" key="2">
    <source>
        <dbReference type="EMBL" id="ELT93336.1"/>
    </source>
</evidence>
<reference evidence="3" key="3">
    <citation type="submission" date="2015-06" db="UniProtKB">
        <authorList>
            <consortium name="EnsemblMetazoa"/>
        </authorList>
    </citation>
    <scope>IDENTIFICATION</scope>
</reference>
<evidence type="ECO:0000256" key="1">
    <source>
        <dbReference type="SAM" id="MobiDB-lite"/>
    </source>
</evidence>
<protein>
    <submittedName>
        <fullName evidence="2 3">Uncharacterized protein</fullName>
    </submittedName>
</protein>
<organism evidence="2">
    <name type="scientific">Capitella teleta</name>
    <name type="common">Polychaete worm</name>
    <dbReference type="NCBI Taxonomy" id="283909"/>
    <lineage>
        <taxon>Eukaryota</taxon>
        <taxon>Metazoa</taxon>
        <taxon>Spiralia</taxon>
        <taxon>Lophotrochozoa</taxon>
        <taxon>Annelida</taxon>
        <taxon>Polychaeta</taxon>
        <taxon>Sedentaria</taxon>
        <taxon>Scolecida</taxon>
        <taxon>Capitellidae</taxon>
        <taxon>Capitella</taxon>
    </lineage>
</organism>
<dbReference type="HOGENOM" id="CLU_524031_0_0_1"/>
<proteinExistence type="predicted"/>
<feature type="compositionally biased region" description="Low complexity" evidence="1">
    <location>
        <begin position="483"/>
        <end position="502"/>
    </location>
</feature>
<keyword evidence="4" id="KW-1185">Reference proteome</keyword>
<dbReference type="Proteomes" id="UP000014760">
    <property type="component" value="Unassembled WGS sequence"/>
</dbReference>
<dbReference type="AlphaFoldDB" id="R7TPB6"/>
<dbReference type="EnsemblMetazoa" id="CapteT202681">
    <property type="protein sequence ID" value="CapteP202681"/>
    <property type="gene ID" value="CapteG202681"/>
</dbReference>
<feature type="compositionally biased region" description="Low complexity" evidence="1">
    <location>
        <begin position="64"/>
        <end position="73"/>
    </location>
</feature>
<feature type="compositionally biased region" description="Polar residues" evidence="1">
    <location>
        <begin position="331"/>
        <end position="348"/>
    </location>
</feature>
<sequence>MAVTHDSLRVRDCLVWNTGSATARAACDHDCWCNGDYRLHVDKNTPRTYTSHFWRTPEIGRSRSYGYDSSSNDQNQERGQSGWGRHSYNSHGGSGGHAGHGCSGGCCCGASCHQHSCCNGCSGGGRCGHASSGANVSSSYAGTTGFGASSGYTPSWSTDVCKGLSSGNNYGSTSYGASSGYGTDLGATSMSSNQATAGSYKASTCPYHGTSTFSSSYGARANASDLSSGHASTCNCGKGTHQPLPHIHASNATSKTQHKSVAFTEPLVATQTARGSKRDFGYGWTGSTTNDGTSGYSRTTTTSRTPVPRSISRNDYYSSNTATSARNTSRPSARSSNYRSTTTKSYTGRTAAATAVEKPREIVHERHIYHHNEAPPAEAISSKATTEYRQSSQPAAGSSKNYQTSTTEYRSQPAVSSSRNYEYREEAPLPSNSRVVEVTKHTSYDEPVSRSTREYVTTTRREEPVSRSTRTVEYSSGSQPAASTRTSGYTTSTTKTTKSSSKPAARAGYEVTKTYDSRFK</sequence>